<dbReference type="OrthoDB" id="9811902at2"/>
<dbReference type="GO" id="GO:0016758">
    <property type="term" value="F:hexosyltransferase activity"/>
    <property type="evidence" value="ECO:0007669"/>
    <property type="project" value="TreeGrafter"/>
</dbReference>
<dbReference type="Gene3D" id="3.40.50.2000">
    <property type="entry name" value="Glycogen Phosphorylase B"/>
    <property type="match status" value="2"/>
</dbReference>
<dbReference type="Proteomes" id="UP000250369">
    <property type="component" value="Unassembled WGS sequence"/>
</dbReference>
<dbReference type="InterPro" id="IPR050194">
    <property type="entry name" value="Glycosyltransferase_grp1"/>
</dbReference>
<name>A0A329MW83_9BACL</name>
<protein>
    <submittedName>
        <fullName evidence="2">Glycosyltransferase WbuB</fullName>
    </submittedName>
</protein>
<dbReference type="Pfam" id="PF13692">
    <property type="entry name" value="Glyco_trans_1_4"/>
    <property type="match status" value="1"/>
</dbReference>
<reference evidence="2 3" key="1">
    <citation type="journal article" date="2009" name="Int. J. Syst. Evol. Microbiol.">
        <title>Paenibacillus contaminans sp. nov., isolated from a contaminated laboratory plate.</title>
        <authorList>
            <person name="Chou J.H."/>
            <person name="Lee J.H."/>
            <person name="Lin M.C."/>
            <person name="Chang P.S."/>
            <person name="Arun A.B."/>
            <person name="Young C.C."/>
            <person name="Chen W.M."/>
        </authorList>
    </citation>
    <scope>NUCLEOTIDE SEQUENCE [LARGE SCALE GENOMIC DNA]</scope>
    <source>
        <strain evidence="2 3">CKOBP-6</strain>
    </source>
</reference>
<evidence type="ECO:0000313" key="3">
    <source>
        <dbReference type="Proteomes" id="UP000250369"/>
    </source>
</evidence>
<evidence type="ECO:0000313" key="2">
    <source>
        <dbReference type="EMBL" id="RAV22117.1"/>
    </source>
</evidence>
<proteinExistence type="predicted"/>
<sequence>MKIWLFNHYAVAPGTGGGTRHYDLSKELAAKGCDVTIFASSFQHQTAADKQIPEPDVKVKEKSYEGVRFVWLKTNVYRKNDWRRVWNMFLYSFRAYRHALKRKERPDIVVGSLMHPLAALIGYLVAKKKGCPFYFEERDLWPQTLLDFGKVSKYNPVVLLLSALELFLYRKAKRIVLLFDKAHLYVEQRGISADKVVYLPNGVDLNRYDSPEPGTALPQEVERRLQALEGQFIAVYTGSHGVSDNLDVLLEAASVLHKRKAGIHFLFAGNGPMKEKLMQTAKNSDLTNVTFISPIDKNAIPLLLKRSHAGLISLKDAGIYKWGMSFNKLYDYMAASLPTLVLGKKQVSTLEQAEGGLLAQSPEELAQTLCQLRDNELLRRSLGSRARAYAEKHHSWKTLAETLHNVLKHDAVQQQPEQQQISNKRGLEA</sequence>
<organism evidence="2 3">
    <name type="scientific">Paenibacillus contaminans</name>
    <dbReference type="NCBI Taxonomy" id="450362"/>
    <lineage>
        <taxon>Bacteria</taxon>
        <taxon>Bacillati</taxon>
        <taxon>Bacillota</taxon>
        <taxon>Bacilli</taxon>
        <taxon>Bacillales</taxon>
        <taxon>Paenibacillaceae</taxon>
        <taxon>Paenibacillus</taxon>
    </lineage>
</organism>
<dbReference type="AlphaFoldDB" id="A0A329MW83"/>
<dbReference type="SUPFAM" id="SSF53756">
    <property type="entry name" value="UDP-Glycosyltransferase/glycogen phosphorylase"/>
    <property type="match status" value="1"/>
</dbReference>
<accession>A0A329MW83</accession>
<feature type="domain" description="Glycosyltransferase subfamily 4-like N-terminal" evidence="1">
    <location>
        <begin position="15"/>
        <end position="202"/>
    </location>
</feature>
<dbReference type="Pfam" id="PF13579">
    <property type="entry name" value="Glyco_trans_4_4"/>
    <property type="match status" value="1"/>
</dbReference>
<gene>
    <name evidence="2" type="ORF">DQG23_08775</name>
</gene>
<keyword evidence="3" id="KW-1185">Reference proteome</keyword>
<dbReference type="InterPro" id="IPR028098">
    <property type="entry name" value="Glyco_trans_4-like_N"/>
</dbReference>
<dbReference type="PANTHER" id="PTHR45947">
    <property type="entry name" value="SULFOQUINOVOSYL TRANSFERASE SQD2"/>
    <property type="match status" value="1"/>
</dbReference>
<dbReference type="EMBL" id="QMFB01000003">
    <property type="protein sequence ID" value="RAV22117.1"/>
    <property type="molecule type" value="Genomic_DNA"/>
</dbReference>
<dbReference type="CDD" id="cd03794">
    <property type="entry name" value="GT4_WbuB-like"/>
    <property type="match status" value="1"/>
</dbReference>
<dbReference type="RefSeq" id="WP_113030426.1">
    <property type="nucleotide sequence ID" value="NZ_QMFB01000003.1"/>
</dbReference>
<dbReference type="PANTHER" id="PTHR45947:SF3">
    <property type="entry name" value="SULFOQUINOVOSYL TRANSFERASE SQD2"/>
    <property type="match status" value="1"/>
</dbReference>
<evidence type="ECO:0000259" key="1">
    <source>
        <dbReference type="Pfam" id="PF13579"/>
    </source>
</evidence>
<comment type="caution">
    <text evidence="2">The sequence shown here is derived from an EMBL/GenBank/DDBJ whole genome shotgun (WGS) entry which is preliminary data.</text>
</comment>
<keyword evidence="2" id="KW-0808">Transferase</keyword>